<dbReference type="EC" id="2.7.13.3" evidence="3"/>
<dbReference type="GO" id="GO:0005886">
    <property type="term" value="C:plasma membrane"/>
    <property type="evidence" value="ECO:0007669"/>
    <property type="project" value="TreeGrafter"/>
</dbReference>
<sequence length="976" mass="106612">MIALFKSLRPRSFAQKIQWAIGLVIAAVLLVAGTFDYLSSNRLIQAQTQSTAFGHIESIAKELDGVISAVGNLPRSIAAFQETLGSTSDPAIDGFLRALIRDTPADQVYGVYLAFESLPASAPRSSLRINRKTYPEIVALNYDYHSPLYEWYHGPRRTGRLHITEPRQNSDGHTTRMVNVSAPIRSEDGRFIGAAAASIPLTSLLPTVRSRGFEGGQSHTNDDSEYTYIVSQDGNIIAHPDETLMLGDDGVSPSNIADLVAGPYVSSAPRGHARIEVEGEPRLLYWIQAPHSGWKIVLDVSEEKIRSPIDRLALRDILIVAAALLLTFIVVSYIARRMTAPITWLKSAAHALEHGEFSPDSLDPIAARTDELGELAHSFQNMARTITQREQSLAELAENLEQTIQSRTAQLAQAVTDAQNARAHAEQANQTKSEFLANMSHELRTPMNAIIGYSEMLIEEAEAAKKPHVVADLQKIRNAGKHLLDLINDILDLSKVEAGKMPLYIEQFDVREMLNEVVTTISPLIEKNQNTLDLHFADDLGTMKADVTKVRQTLFNLLGNATKFTEKGTVTFEARREVVPADSDTAPDGQSGSLSERLVFVVHDTGIGMTPDQLSRIFEAFMQADSSTTRKYGGTGLGLPISRNFCLLMGGDLLVESEYGKGSTFTIVLPAKVSRKTANTQSLGGDTGDDDDASESGSENDDATDSGAVSVTKGSSLADAAQATAPDGATILVIDDDPVMRDITSRNLTREGYHVLLASDGPKGLAIARAEKPAAIVLDILMPGMDGWAVLSALKKDPELRPIPVILASQLDEKEVGFALGAHDYLIKPVDKDRLVTAIRRHLDDPGDARPLLLVEDDKTTREMVQRLLEKEPFTIDTAEDGRAALEHLEHAQPLPAVILLDLLMPTMDGFEFLTRLRERDEWRGIPVIVLTAMDLSMAERDTLLTRAKYILPKASTGKVELIDKIRAALEGEARA</sequence>
<evidence type="ECO:0000256" key="4">
    <source>
        <dbReference type="ARBA" id="ARBA00022553"/>
    </source>
</evidence>
<evidence type="ECO:0000313" key="20">
    <source>
        <dbReference type="Proteomes" id="UP000071392"/>
    </source>
</evidence>
<dbReference type="FunFam" id="3.30.565.10:FF:000010">
    <property type="entry name" value="Sensor histidine kinase RcsC"/>
    <property type="match status" value="1"/>
</dbReference>
<dbReference type="CDD" id="cd16922">
    <property type="entry name" value="HATPase_EvgS-ArcB-TorS-like"/>
    <property type="match status" value="1"/>
</dbReference>
<evidence type="ECO:0000313" key="19">
    <source>
        <dbReference type="EMBL" id="KXU36338.1"/>
    </source>
</evidence>
<keyword evidence="13" id="KW-0175">Coiled coil</keyword>
<dbReference type="AlphaFoldDB" id="A0A139SP29"/>
<evidence type="ECO:0000256" key="6">
    <source>
        <dbReference type="ARBA" id="ARBA00022741"/>
    </source>
</evidence>
<keyword evidence="5" id="KW-0808">Transferase</keyword>
<keyword evidence="7" id="KW-0418">Kinase</keyword>
<evidence type="ECO:0000259" key="18">
    <source>
        <dbReference type="PROSITE" id="PS50885"/>
    </source>
</evidence>
<evidence type="ECO:0000256" key="1">
    <source>
        <dbReference type="ARBA" id="ARBA00000085"/>
    </source>
</evidence>
<dbReference type="Gene3D" id="1.10.287.130">
    <property type="match status" value="1"/>
</dbReference>
<dbReference type="GO" id="GO:0005524">
    <property type="term" value="F:ATP binding"/>
    <property type="evidence" value="ECO:0007669"/>
    <property type="project" value="UniProtKB-KW"/>
</dbReference>
<feature type="transmembrane region" description="Helical" evidence="15">
    <location>
        <begin position="17"/>
        <end position="38"/>
    </location>
</feature>
<comment type="catalytic activity">
    <reaction evidence="1">
        <text>ATP + protein L-histidine = ADP + protein N-phospho-L-histidine.</text>
        <dbReference type="EC" id="2.7.13.3"/>
    </reaction>
</comment>
<dbReference type="GO" id="GO:0009927">
    <property type="term" value="F:histidine phosphotransfer kinase activity"/>
    <property type="evidence" value="ECO:0007669"/>
    <property type="project" value="TreeGrafter"/>
</dbReference>
<evidence type="ECO:0000256" key="8">
    <source>
        <dbReference type="ARBA" id="ARBA00022840"/>
    </source>
</evidence>
<dbReference type="FunFam" id="1.10.287.130:FF:000038">
    <property type="entry name" value="Sensory transduction histidine kinase"/>
    <property type="match status" value="1"/>
</dbReference>
<reference evidence="19 20" key="1">
    <citation type="submission" date="2016-02" db="EMBL/GenBank/DDBJ databases">
        <authorList>
            <person name="Wen L."/>
            <person name="He K."/>
            <person name="Yang H."/>
        </authorList>
    </citation>
    <scope>NUCLEOTIDE SEQUENCE [LARGE SCALE GENOMIC DNA]</scope>
    <source>
        <strain evidence="19 20">CV41</strain>
    </source>
</reference>
<keyword evidence="15" id="KW-0812">Transmembrane</keyword>
<evidence type="ECO:0000259" key="17">
    <source>
        <dbReference type="PROSITE" id="PS50110"/>
    </source>
</evidence>
<keyword evidence="11" id="KW-0131">Cell cycle</keyword>
<keyword evidence="15" id="KW-1133">Transmembrane helix</keyword>
<dbReference type="SUPFAM" id="SSF158472">
    <property type="entry name" value="HAMP domain-like"/>
    <property type="match status" value="1"/>
</dbReference>
<dbReference type="CDD" id="cd17574">
    <property type="entry name" value="REC_OmpR"/>
    <property type="match status" value="1"/>
</dbReference>
<evidence type="ECO:0000256" key="13">
    <source>
        <dbReference type="SAM" id="Coils"/>
    </source>
</evidence>
<keyword evidence="6" id="KW-0547">Nucleotide-binding</keyword>
<evidence type="ECO:0000256" key="2">
    <source>
        <dbReference type="ARBA" id="ARBA00004370"/>
    </source>
</evidence>
<feature type="domain" description="Response regulatory" evidence="17">
    <location>
        <begin position="851"/>
        <end position="969"/>
    </location>
</feature>
<protein>
    <recommendedName>
        <fullName evidence="3">histidine kinase</fullName>
        <ecNumber evidence="3">2.7.13.3</ecNumber>
    </recommendedName>
</protein>
<evidence type="ECO:0000256" key="12">
    <source>
        <dbReference type="PROSITE-ProRule" id="PRU00169"/>
    </source>
</evidence>
<dbReference type="CDD" id="cd06225">
    <property type="entry name" value="HAMP"/>
    <property type="match status" value="1"/>
</dbReference>
<evidence type="ECO:0000256" key="11">
    <source>
        <dbReference type="ARBA" id="ARBA00023306"/>
    </source>
</evidence>
<dbReference type="InterPro" id="IPR004358">
    <property type="entry name" value="Sig_transdc_His_kin-like_C"/>
</dbReference>
<dbReference type="GO" id="GO:0000155">
    <property type="term" value="F:phosphorelay sensor kinase activity"/>
    <property type="evidence" value="ECO:0007669"/>
    <property type="project" value="InterPro"/>
</dbReference>
<dbReference type="InterPro" id="IPR036097">
    <property type="entry name" value="HisK_dim/P_sf"/>
</dbReference>
<keyword evidence="8" id="KW-0067">ATP-binding</keyword>
<accession>A0A139SP29</accession>
<evidence type="ECO:0000256" key="9">
    <source>
        <dbReference type="ARBA" id="ARBA00023012"/>
    </source>
</evidence>
<dbReference type="Pfam" id="PF00072">
    <property type="entry name" value="Response_reg"/>
    <property type="match status" value="2"/>
</dbReference>
<comment type="subcellular location">
    <subcellularLocation>
        <location evidence="2">Membrane</location>
    </subcellularLocation>
</comment>
<feature type="modified residue" description="4-aspartylphosphate" evidence="12">
    <location>
        <position position="902"/>
    </location>
</feature>
<dbReference type="SUPFAM" id="SSF47384">
    <property type="entry name" value="Homodimeric domain of signal transducing histidine kinase"/>
    <property type="match status" value="1"/>
</dbReference>
<dbReference type="STRING" id="1548208.AXK12_03360"/>
<gene>
    <name evidence="19" type="ORF">AXK12_03360</name>
</gene>
<dbReference type="Pfam" id="PF00672">
    <property type="entry name" value="HAMP"/>
    <property type="match status" value="1"/>
</dbReference>
<dbReference type="SMART" id="SM00448">
    <property type="entry name" value="REC"/>
    <property type="match status" value="2"/>
</dbReference>
<dbReference type="SMART" id="SM00388">
    <property type="entry name" value="HisKA"/>
    <property type="match status" value="1"/>
</dbReference>
<dbReference type="Gene3D" id="3.30.450.20">
    <property type="entry name" value="PAS domain"/>
    <property type="match status" value="1"/>
</dbReference>
<dbReference type="Pfam" id="PF22673">
    <property type="entry name" value="MCP-like_PDC_1"/>
    <property type="match status" value="1"/>
</dbReference>
<evidence type="ECO:0000256" key="7">
    <source>
        <dbReference type="ARBA" id="ARBA00022777"/>
    </source>
</evidence>
<evidence type="ECO:0000259" key="16">
    <source>
        <dbReference type="PROSITE" id="PS50109"/>
    </source>
</evidence>
<dbReference type="PANTHER" id="PTHR43047:SF72">
    <property type="entry name" value="OSMOSENSING HISTIDINE PROTEIN KINASE SLN1"/>
    <property type="match status" value="1"/>
</dbReference>
<feature type="domain" description="Response regulatory" evidence="17">
    <location>
        <begin position="730"/>
        <end position="843"/>
    </location>
</feature>
<keyword evidence="9" id="KW-0902">Two-component regulatory system</keyword>
<dbReference type="Proteomes" id="UP000071392">
    <property type="component" value="Unassembled WGS sequence"/>
</dbReference>
<dbReference type="PANTHER" id="PTHR43047">
    <property type="entry name" value="TWO-COMPONENT HISTIDINE PROTEIN KINASE"/>
    <property type="match status" value="1"/>
</dbReference>
<proteinExistence type="predicted"/>
<dbReference type="Gene3D" id="3.30.565.10">
    <property type="entry name" value="Histidine kinase-like ATPase, C-terminal domain"/>
    <property type="match status" value="1"/>
</dbReference>
<dbReference type="CDD" id="cd12913">
    <property type="entry name" value="PDC1_MCP_like"/>
    <property type="match status" value="1"/>
</dbReference>
<dbReference type="InterPro" id="IPR001789">
    <property type="entry name" value="Sig_transdc_resp-reg_receiver"/>
</dbReference>
<dbReference type="Gene3D" id="3.40.50.2300">
    <property type="match status" value="2"/>
</dbReference>
<dbReference type="PROSITE" id="PS50885">
    <property type="entry name" value="HAMP"/>
    <property type="match status" value="1"/>
</dbReference>
<dbReference type="PRINTS" id="PR00344">
    <property type="entry name" value="BCTRLSENSOR"/>
</dbReference>
<dbReference type="Pfam" id="PF00512">
    <property type="entry name" value="HisKA"/>
    <property type="match status" value="1"/>
</dbReference>
<evidence type="ECO:0000256" key="3">
    <source>
        <dbReference type="ARBA" id="ARBA00012438"/>
    </source>
</evidence>
<feature type="compositionally biased region" description="Acidic residues" evidence="14">
    <location>
        <begin position="687"/>
        <end position="704"/>
    </location>
</feature>
<feature type="domain" description="Histidine kinase" evidence="16">
    <location>
        <begin position="438"/>
        <end position="673"/>
    </location>
</feature>
<dbReference type="InterPro" id="IPR003660">
    <property type="entry name" value="HAMP_dom"/>
</dbReference>
<feature type="region of interest" description="Disordered" evidence="14">
    <location>
        <begin position="678"/>
        <end position="710"/>
    </location>
</feature>
<name>A0A139SP29_9BACT</name>
<dbReference type="SUPFAM" id="SSF52172">
    <property type="entry name" value="CheY-like"/>
    <property type="match status" value="2"/>
</dbReference>
<dbReference type="InterPro" id="IPR003594">
    <property type="entry name" value="HATPase_dom"/>
</dbReference>
<evidence type="ECO:0000256" key="14">
    <source>
        <dbReference type="SAM" id="MobiDB-lite"/>
    </source>
</evidence>
<dbReference type="PROSITE" id="PS50109">
    <property type="entry name" value="HIS_KIN"/>
    <property type="match status" value="1"/>
</dbReference>
<dbReference type="SMART" id="SM00387">
    <property type="entry name" value="HATPase_c"/>
    <property type="match status" value="1"/>
</dbReference>
<dbReference type="EMBL" id="LSZP01000027">
    <property type="protein sequence ID" value="KXU36338.1"/>
    <property type="molecule type" value="Genomic_DNA"/>
</dbReference>
<feature type="domain" description="HAMP" evidence="18">
    <location>
        <begin position="336"/>
        <end position="391"/>
    </location>
</feature>
<dbReference type="SUPFAM" id="SSF55874">
    <property type="entry name" value="ATPase domain of HSP90 chaperone/DNA topoisomerase II/histidine kinase"/>
    <property type="match status" value="1"/>
</dbReference>
<keyword evidence="10 15" id="KW-0472">Membrane</keyword>
<organism evidence="19 20">
    <name type="scientific">Cephaloticoccus capnophilus</name>
    <dbReference type="NCBI Taxonomy" id="1548208"/>
    <lineage>
        <taxon>Bacteria</taxon>
        <taxon>Pseudomonadati</taxon>
        <taxon>Verrucomicrobiota</taxon>
        <taxon>Opitutia</taxon>
        <taxon>Opitutales</taxon>
        <taxon>Opitutaceae</taxon>
        <taxon>Cephaloticoccus</taxon>
    </lineage>
</organism>
<keyword evidence="20" id="KW-1185">Reference proteome</keyword>
<dbReference type="OrthoDB" id="9790669at2"/>
<dbReference type="CDD" id="cd00082">
    <property type="entry name" value="HisKA"/>
    <property type="match status" value="1"/>
</dbReference>
<dbReference type="PROSITE" id="PS50110">
    <property type="entry name" value="RESPONSE_REGULATORY"/>
    <property type="match status" value="2"/>
</dbReference>
<comment type="caution">
    <text evidence="19">The sequence shown here is derived from an EMBL/GenBank/DDBJ whole genome shotgun (WGS) entry which is preliminary data.</text>
</comment>
<dbReference type="CDD" id="cd12912">
    <property type="entry name" value="PDC2_MCP_like"/>
    <property type="match status" value="1"/>
</dbReference>
<evidence type="ECO:0000256" key="10">
    <source>
        <dbReference type="ARBA" id="ARBA00023136"/>
    </source>
</evidence>
<dbReference type="InterPro" id="IPR005467">
    <property type="entry name" value="His_kinase_dom"/>
</dbReference>
<evidence type="ECO:0000256" key="15">
    <source>
        <dbReference type="SAM" id="Phobius"/>
    </source>
</evidence>
<keyword evidence="4 12" id="KW-0597">Phosphoprotein</keyword>
<dbReference type="InterPro" id="IPR011006">
    <property type="entry name" value="CheY-like_superfamily"/>
</dbReference>
<dbReference type="Gene3D" id="6.10.340.10">
    <property type="match status" value="1"/>
</dbReference>
<dbReference type="InterPro" id="IPR036890">
    <property type="entry name" value="HATPase_C_sf"/>
</dbReference>
<dbReference type="SMART" id="SM00304">
    <property type="entry name" value="HAMP"/>
    <property type="match status" value="1"/>
</dbReference>
<dbReference type="InterPro" id="IPR003661">
    <property type="entry name" value="HisK_dim/P_dom"/>
</dbReference>
<feature type="coiled-coil region" evidence="13">
    <location>
        <begin position="397"/>
        <end position="431"/>
    </location>
</feature>
<dbReference type="Pfam" id="PF02518">
    <property type="entry name" value="HATPase_c"/>
    <property type="match status" value="1"/>
</dbReference>
<feature type="transmembrane region" description="Helical" evidence="15">
    <location>
        <begin position="312"/>
        <end position="335"/>
    </location>
</feature>
<feature type="modified residue" description="4-aspartylphosphate" evidence="12">
    <location>
        <position position="779"/>
    </location>
</feature>
<evidence type="ECO:0000256" key="5">
    <source>
        <dbReference type="ARBA" id="ARBA00022679"/>
    </source>
</evidence>